<keyword evidence="1" id="KW-0732">Signal</keyword>
<dbReference type="OrthoDB" id="7994785at2"/>
<dbReference type="AlphaFoldDB" id="A0A8B2P251"/>
<sequence>MIRAALSLAAAILVAAPLAAAPAELPQTEDELANAVRSAIEARDYDTFERIVFWKDAGTIKKRIVAFQIRSGLGRKVKVLTVEPFDQHKLDAMLADGRHALNLPVSHVVRVVYDEPASETTGKPPTSVFLAGRKDEAFRIALVVRAFEDDDD</sequence>
<feature type="chain" id="PRO_5032813477" evidence="1">
    <location>
        <begin position="21"/>
        <end position="152"/>
    </location>
</feature>
<proteinExistence type="predicted"/>
<evidence type="ECO:0000313" key="3">
    <source>
        <dbReference type="Proteomes" id="UP000249590"/>
    </source>
</evidence>
<protein>
    <submittedName>
        <fullName evidence="2">Uncharacterized protein</fullName>
    </submittedName>
</protein>
<evidence type="ECO:0000256" key="1">
    <source>
        <dbReference type="SAM" id="SignalP"/>
    </source>
</evidence>
<name>A0A8B2P251_9HYPH</name>
<evidence type="ECO:0000313" key="2">
    <source>
        <dbReference type="EMBL" id="RAI02357.1"/>
    </source>
</evidence>
<dbReference type="RefSeq" id="WP_111345910.1">
    <property type="nucleotide sequence ID" value="NZ_QHHQ01000002.1"/>
</dbReference>
<reference evidence="2 3" key="1">
    <citation type="submission" date="2018-05" db="EMBL/GenBank/DDBJ databases">
        <title>Acuticoccus sediminis sp. nov., isolated from deep-sea sediment of Indian Ocean.</title>
        <authorList>
            <person name="Liu X."/>
            <person name="Lai Q."/>
            <person name="Du Y."/>
            <person name="Sun F."/>
            <person name="Zhang X."/>
            <person name="Wang S."/>
            <person name="Shao Z."/>
        </authorList>
    </citation>
    <scope>NUCLEOTIDE SEQUENCE [LARGE SCALE GENOMIC DNA]</scope>
    <source>
        <strain evidence="2 3">PTG4-2</strain>
    </source>
</reference>
<feature type="signal peptide" evidence="1">
    <location>
        <begin position="1"/>
        <end position="20"/>
    </location>
</feature>
<gene>
    <name evidence="2" type="ORF">DLJ53_13420</name>
</gene>
<comment type="caution">
    <text evidence="2">The sequence shown here is derived from an EMBL/GenBank/DDBJ whole genome shotgun (WGS) entry which is preliminary data.</text>
</comment>
<organism evidence="2 3">
    <name type="scientific">Acuticoccus sediminis</name>
    <dbReference type="NCBI Taxonomy" id="2184697"/>
    <lineage>
        <taxon>Bacteria</taxon>
        <taxon>Pseudomonadati</taxon>
        <taxon>Pseudomonadota</taxon>
        <taxon>Alphaproteobacteria</taxon>
        <taxon>Hyphomicrobiales</taxon>
        <taxon>Amorphaceae</taxon>
        <taxon>Acuticoccus</taxon>
    </lineage>
</organism>
<dbReference type="EMBL" id="QHHQ01000002">
    <property type="protein sequence ID" value="RAI02357.1"/>
    <property type="molecule type" value="Genomic_DNA"/>
</dbReference>
<accession>A0A8B2P251</accession>
<keyword evidence="3" id="KW-1185">Reference proteome</keyword>
<dbReference type="Proteomes" id="UP000249590">
    <property type="component" value="Unassembled WGS sequence"/>
</dbReference>